<keyword evidence="5" id="KW-1185">Reference proteome</keyword>
<comment type="similarity">
    <text evidence="1">Belongs to the SCO1/2 family.</text>
</comment>
<dbReference type="InterPro" id="IPR013766">
    <property type="entry name" value="Thioredoxin_domain"/>
</dbReference>
<protein>
    <submittedName>
        <fullName evidence="4">SCO family protein</fullName>
    </submittedName>
</protein>
<dbReference type="Proteomes" id="UP001166251">
    <property type="component" value="Unassembled WGS sequence"/>
</dbReference>
<evidence type="ECO:0000313" key="5">
    <source>
        <dbReference type="Proteomes" id="UP001166251"/>
    </source>
</evidence>
<evidence type="ECO:0000313" key="4">
    <source>
        <dbReference type="EMBL" id="MBW8191242.1"/>
    </source>
</evidence>
<name>A0ABS7EHV1_9GAMM</name>
<gene>
    <name evidence="4" type="ORF">K0504_09355</name>
</gene>
<dbReference type="RefSeq" id="WP_220103922.1">
    <property type="nucleotide sequence ID" value="NZ_JAHZSS010000009.1"/>
</dbReference>
<accession>A0ABS7EHV1</accession>
<keyword evidence="2" id="KW-0186">Copper</keyword>
<dbReference type="PANTHER" id="PTHR12151:SF25">
    <property type="entry name" value="LINALOOL DEHYDRATASE_ISOMERASE DOMAIN-CONTAINING PROTEIN"/>
    <property type="match status" value="1"/>
</dbReference>
<dbReference type="Pfam" id="PF02630">
    <property type="entry name" value="SCO1-SenC"/>
    <property type="match status" value="1"/>
</dbReference>
<dbReference type="SUPFAM" id="SSF52833">
    <property type="entry name" value="Thioredoxin-like"/>
    <property type="match status" value="1"/>
</dbReference>
<dbReference type="InterPro" id="IPR036249">
    <property type="entry name" value="Thioredoxin-like_sf"/>
</dbReference>
<evidence type="ECO:0000259" key="3">
    <source>
        <dbReference type="PROSITE" id="PS51352"/>
    </source>
</evidence>
<dbReference type="EMBL" id="JAHZSS010000009">
    <property type="protein sequence ID" value="MBW8191242.1"/>
    <property type="molecule type" value="Genomic_DNA"/>
</dbReference>
<evidence type="ECO:0000256" key="2">
    <source>
        <dbReference type="ARBA" id="ARBA00023008"/>
    </source>
</evidence>
<evidence type="ECO:0000256" key="1">
    <source>
        <dbReference type="ARBA" id="ARBA00010996"/>
    </source>
</evidence>
<comment type="caution">
    <text evidence="4">The sequence shown here is derived from an EMBL/GenBank/DDBJ whole genome shotgun (WGS) entry which is preliminary data.</text>
</comment>
<dbReference type="InterPro" id="IPR003782">
    <property type="entry name" value="SCO1/SenC"/>
</dbReference>
<dbReference type="PANTHER" id="PTHR12151">
    <property type="entry name" value="ELECTRON TRANSPORT PROTIN SCO1/SENC FAMILY MEMBER"/>
    <property type="match status" value="1"/>
</dbReference>
<feature type="domain" description="Thioredoxin" evidence="3">
    <location>
        <begin position="50"/>
        <end position="221"/>
    </location>
</feature>
<dbReference type="CDD" id="cd02968">
    <property type="entry name" value="SCO"/>
    <property type="match status" value="1"/>
</dbReference>
<dbReference type="Gene3D" id="3.40.30.10">
    <property type="entry name" value="Glutaredoxin"/>
    <property type="match status" value="1"/>
</dbReference>
<organism evidence="4 5">
    <name type="scientific">Neiella holothuriorum</name>
    <dbReference type="NCBI Taxonomy" id="2870530"/>
    <lineage>
        <taxon>Bacteria</taxon>
        <taxon>Pseudomonadati</taxon>
        <taxon>Pseudomonadota</taxon>
        <taxon>Gammaproteobacteria</taxon>
        <taxon>Alteromonadales</taxon>
        <taxon>Echinimonadaceae</taxon>
        <taxon>Neiella</taxon>
    </lineage>
</organism>
<reference evidence="4" key="1">
    <citation type="submission" date="2021-07" db="EMBL/GenBank/DDBJ databases">
        <title>Neiella marina sp. nov., isolated from the intestinal content of sea cucumber Apostichopus japonicus.</title>
        <authorList>
            <person name="Bai X."/>
        </authorList>
    </citation>
    <scope>NUCLEOTIDE SEQUENCE</scope>
    <source>
        <strain evidence="4">126</strain>
    </source>
</reference>
<proteinExistence type="inferred from homology"/>
<dbReference type="PROSITE" id="PS51352">
    <property type="entry name" value="THIOREDOXIN_2"/>
    <property type="match status" value="1"/>
</dbReference>
<sequence>MKNRLLFLAAAVFAGLVGFWISSSIKQNVTEKPTVVASGYGYQSDSLVVYQPQRELQPFHLTDHHQQEVNRERLQGSWTLVFLGYTFCPDICPMTLAMLNGVYPKLAEASDLPVTVLFVSADPQRDDSARLASYLEYFNPAFVAATAPHSDLFPFTRNLGLAYALYDGNNSDAYLVDHSASIVLINPAGHIHGVFKPVPVAGELPTVKASQLLEDFKRAIELP</sequence>